<protein>
    <submittedName>
        <fullName evidence="1">Uncharacterized protein</fullName>
    </submittedName>
</protein>
<reference evidence="1 2" key="1">
    <citation type="submission" date="2015-01" db="EMBL/GenBank/DDBJ databases">
        <title>Genome of allotetraploid Gossypium barbadense reveals genomic plasticity and fiber elongation in cotton evolution.</title>
        <authorList>
            <person name="Chen X."/>
            <person name="Liu X."/>
            <person name="Zhao B."/>
            <person name="Zheng H."/>
            <person name="Hu Y."/>
            <person name="Lu G."/>
            <person name="Yang C."/>
            <person name="Chen J."/>
            <person name="Shan C."/>
            <person name="Zhang L."/>
            <person name="Zhou Y."/>
            <person name="Wang L."/>
            <person name="Guo W."/>
            <person name="Bai Y."/>
            <person name="Ruan J."/>
            <person name="Shangguan X."/>
            <person name="Mao Y."/>
            <person name="Jiang J."/>
            <person name="Zhu Y."/>
            <person name="Lei J."/>
            <person name="Kang H."/>
            <person name="Chen S."/>
            <person name="He X."/>
            <person name="Wang R."/>
            <person name="Wang Y."/>
            <person name="Chen J."/>
            <person name="Wang L."/>
            <person name="Yu S."/>
            <person name="Wang B."/>
            <person name="Wei J."/>
            <person name="Song S."/>
            <person name="Lu X."/>
            <person name="Gao Z."/>
            <person name="Gu W."/>
            <person name="Deng X."/>
            <person name="Ma D."/>
            <person name="Wang S."/>
            <person name="Liang W."/>
            <person name="Fang L."/>
            <person name="Cai C."/>
            <person name="Zhu X."/>
            <person name="Zhou B."/>
            <person name="Zhang Y."/>
            <person name="Chen Z."/>
            <person name="Xu S."/>
            <person name="Zhu R."/>
            <person name="Wang S."/>
            <person name="Zhang T."/>
            <person name="Zhao G."/>
        </authorList>
    </citation>
    <scope>NUCLEOTIDE SEQUENCE [LARGE SCALE GENOMIC DNA]</scope>
    <source>
        <strain evidence="2">cv. Xinhai21</strain>
        <tissue evidence="1">Leaf</tissue>
    </source>
</reference>
<dbReference type="Proteomes" id="UP000239757">
    <property type="component" value="Unassembled WGS sequence"/>
</dbReference>
<organism evidence="1 2">
    <name type="scientific">Gossypium barbadense</name>
    <name type="common">Sea Island cotton</name>
    <name type="synonym">Hibiscus barbadensis</name>
    <dbReference type="NCBI Taxonomy" id="3634"/>
    <lineage>
        <taxon>Eukaryota</taxon>
        <taxon>Viridiplantae</taxon>
        <taxon>Streptophyta</taxon>
        <taxon>Embryophyta</taxon>
        <taxon>Tracheophyta</taxon>
        <taxon>Spermatophyta</taxon>
        <taxon>Magnoliopsida</taxon>
        <taxon>eudicotyledons</taxon>
        <taxon>Gunneridae</taxon>
        <taxon>Pentapetalae</taxon>
        <taxon>rosids</taxon>
        <taxon>malvids</taxon>
        <taxon>Malvales</taxon>
        <taxon>Malvaceae</taxon>
        <taxon>Malvoideae</taxon>
        <taxon>Gossypium</taxon>
    </lineage>
</organism>
<sequence>MHNVVYECKVATELSAPSMRSEANWHAYMSKLELLYRELTPVQTSSARLDRRVVQGPRSTLCRCACAKFYLRTMWAASASPRSTIAHVMRLVVARRCLVHDHRVFHDESSYYNSYHDASVAPC</sequence>
<accession>A0A2P5XQT0</accession>
<proteinExistence type="predicted"/>
<gene>
    <name evidence="1" type="ORF">GOBAR_AA14950</name>
</gene>
<name>A0A2P5XQT0_GOSBA</name>
<dbReference type="AlphaFoldDB" id="A0A2P5XQT0"/>
<evidence type="ECO:0000313" key="2">
    <source>
        <dbReference type="Proteomes" id="UP000239757"/>
    </source>
</evidence>
<evidence type="ECO:0000313" key="1">
    <source>
        <dbReference type="EMBL" id="PPS05697.1"/>
    </source>
</evidence>
<dbReference type="EMBL" id="KZ664407">
    <property type="protein sequence ID" value="PPS05697.1"/>
    <property type="molecule type" value="Genomic_DNA"/>
</dbReference>